<protein>
    <submittedName>
        <fullName evidence="3">tRNA-specific adenosine deaminase 1</fullName>
    </submittedName>
</protein>
<reference evidence="3" key="2">
    <citation type="journal article" date="2014" name="PLoS Genet.">
        <title>Signature gene expression reveals novel clues to the molecular mechanisms of dimorphic transition in Penicillium marneffei.</title>
        <authorList>
            <person name="Yang E."/>
            <person name="Wang G."/>
            <person name="Cai J."/>
            <person name="Woo P.C."/>
            <person name="Lau S.K."/>
            <person name="Yuen K.-Y."/>
            <person name="Chow W.-N."/>
            <person name="Lin X."/>
        </authorList>
    </citation>
    <scope>NUCLEOTIDE SEQUENCE</scope>
    <source>
        <strain evidence="3">PM1</strain>
    </source>
</reference>
<feature type="region of interest" description="Disordered" evidence="1">
    <location>
        <begin position="433"/>
        <end position="459"/>
    </location>
</feature>
<dbReference type="SMART" id="SM00552">
    <property type="entry name" value="ADEAMc"/>
    <property type="match status" value="1"/>
</dbReference>
<feature type="domain" description="A to I editase" evidence="2">
    <location>
        <begin position="67"/>
        <end position="271"/>
    </location>
</feature>
<feature type="region of interest" description="Disordered" evidence="1">
    <location>
        <begin position="586"/>
        <end position="643"/>
    </location>
</feature>
<proteinExistence type="predicted"/>
<comment type="caution">
    <text evidence="3">The sequence shown here is derived from an EMBL/GenBank/DDBJ whole genome shotgun (WGS) entry which is preliminary data.</text>
</comment>
<sequence>MEREQRIPLSTRIALLVHAHFDALPARYKPRTRDDGSREWVPMSGFVAVQGHPVRNVDLRSNCDWGRCLSASQIPECRGMVLHDCHAEVLSIRALNYWLINECATLIQQEQQDPVSCSSQTNEKTPFVRRRGNKGLTGMNPPFEIHPDAKIYMYLTCAPCGDCSMELCMAEQEDATPWIVPPTADVKDDQPVLLDGRAHFSILGVVRRKPCRADAESTLSKSCSDKLALRQVTSLLSYPASLLIAPTSSAYITALVLPEEEISQVGYERAFGGGPTGRMRALVGRTFPASATNVEYRFRPFNILSVSMDIIKPMWPFGKYRSDIARKASKPGNISAVWIASASLLKPYQVCDTTPIEHKLRISPESTAVVECIIGGKSDAEAGLPWLIARSLAAKEAKHALKPWIPNHGDEEWSPLPRRQLVGLSNRYSNFSSVADNSSANRPDNDQKAPSASDYEDDDPHIERYKRHEARIQKLDVDALGKPGQIVVVPLKRPRRPRIKRQNDRKSNDSSTKAASPVSADFFVNNTSKENDSNDYIAYLEELRPSYSPGDTVSREEYIGLLAKIETAFTLNQLSKYYYSFPQRPMPTSSKEDIEVDPNNNNNANNDDEQWQAIASHETVPEEDNTPSSKMDSKSQKGKKANKLRKDILTERIIRDCWQLEVHDEMGSLKVNIPSQVISVILSSEQYSLEELAHSHGTKIEPFGSLNFIRVSGNRSACESVREIVKAYSAEIHTESFEQPLLNDKAWLIDGKEAKGRFLESIAQTLGIYINDPGRSSVASAAYTAKDEDFVRLKRDLEFANSAQSANEQVPFCADVPSSASGFMKQISTKRRQVMSLLEREKPWSRWAIPTSIQDYNENSLPPLFSQHKPTFSSEILQVLREKSTKTGQHGLEEKLSATIGQCLFRTPSSLDSLTKIHATQLGENSFPRYFHGWLHPKGESLVRTRRIFPGDRTQIRLHRFRMTPCDPNDSKLPILEVEISVPWVNAPEAKFPFAGPELLSVKVIVEETSIDYLLPEINYDIRFTRALSREVFAVNGTEQPEALRDALLSSLNKVLIDPKQPFPPSCQVPVPAKPLHDILPDEAQNSSEFADTIEGKYWFPGVQQALGTMVRTYEYSGERLCYSPNVKGSLDSKSDQLNLEMFVNSMPSYYTRLQRRNNVDETLDPASDTVEQEFRAFYMTACQLAIELTQHSSRRSRADEGHFY</sequence>
<feature type="region of interest" description="Disordered" evidence="1">
    <location>
        <begin position="491"/>
        <end position="518"/>
    </location>
</feature>
<gene>
    <name evidence="3" type="ORF">GQ26_0061250</name>
</gene>
<accession>A0A093VLE0</accession>
<dbReference type="Pfam" id="PF20776">
    <property type="entry name" value="SLS1_N"/>
    <property type="match status" value="1"/>
</dbReference>
<dbReference type="EMBL" id="JPOX01000006">
    <property type="protein sequence ID" value="KFX50824.1"/>
    <property type="molecule type" value="Genomic_DNA"/>
</dbReference>
<dbReference type="GO" id="GO:0002100">
    <property type="term" value="P:tRNA wobble adenosine to inosine editing"/>
    <property type="evidence" value="ECO:0007669"/>
    <property type="project" value="InterPro"/>
</dbReference>
<dbReference type="Pfam" id="PF20778">
    <property type="entry name" value="SLS1_C"/>
    <property type="match status" value="1"/>
</dbReference>
<dbReference type="GO" id="GO:0003723">
    <property type="term" value="F:RNA binding"/>
    <property type="evidence" value="ECO:0007669"/>
    <property type="project" value="InterPro"/>
</dbReference>
<dbReference type="InterPro" id="IPR002466">
    <property type="entry name" value="A_deamin"/>
</dbReference>
<dbReference type="PROSITE" id="PS50141">
    <property type="entry name" value="A_DEAMIN_EDITASE"/>
    <property type="match status" value="1"/>
</dbReference>
<dbReference type="InterPro" id="IPR048400">
    <property type="entry name" value="SLS1_N"/>
</dbReference>
<evidence type="ECO:0000256" key="1">
    <source>
        <dbReference type="SAM" id="MobiDB-lite"/>
    </source>
</evidence>
<dbReference type="InterPro" id="IPR042935">
    <property type="entry name" value="Tad1"/>
</dbReference>
<evidence type="ECO:0000259" key="2">
    <source>
        <dbReference type="PROSITE" id="PS50141"/>
    </source>
</evidence>
<name>A0A093VLE0_TALMA</name>
<organism evidence="3">
    <name type="scientific">Talaromyces marneffei PM1</name>
    <dbReference type="NCBI Taxonomy" id="1077442"/>
    <lineage>
        <taxon>Eukaryota</taxon>
        <taxon>Fungi</taxon>
        <taxon>Dikarya</taxon>
        <taxon>Ascomycota</taxon>
        <taxon>Pezizomycotina</taxon>
        <taxon>Eurotiomycetes</taxon>
        <taxon>Eurotiomycetidae</taxon>
        <taxon>Eurotiales</taxon>
        <taxon>Trichocomaceae</taxon>
        <taxon>Talaromyces</taxon>
        <taxon>Talaromyces sect. Talaromyces</taxon>
    </lineage>
</organism>
<dbReference type="InterPro" id="IPR048401">
    <property type="entry name" value="SLS1_C"/>
</dbReference>
<feature type="compositionally biased region" description="Polar residues" evidence="1">
    <location>
        <begin position="433"/>
        <end position="442"/>
    </location>
</feature>
<dbReference type="PANTHER" id="PTHR47803:SF1">
    <property type="entry name" value="TRNA-SPECIFIC ADENOSINE DEAMINASE 1"/>
    <property type="match status" value="1"/>
</dbReference>
<dbReference type="GO" id="GO:0043829">
    <property type="term" value="F:tRNA-specific adenosine-37 deaminase activity"/>
    <property type="evidence" value="ECO:0007669"/>
    <property type="project" value="TreeGrafter"/>
</dbReference>
<dbReference type="HOGENOM" id="CLU_272254_0_0_1"/>
<reference key="1">
    <citation type="journal article" date="2014" name="PLoS Genet.">
        <title>Signature Gene Expression Reveals Novel Clues to the Molecular Mechanisms of Dimorphic Transition in Penicillium marneffei.</title>
        <authorList>
            <person name="Yang E."/>
            <person name="Wang G."/>
            <person name="Cai J."/>
            <person name="Woo P.C."/>
            <person name="Lau S.K."/>
            <person name="Yuen K.-Y."/>
            <person name="Chow W.-N."/>
            <person name="Lin X."/>
        </authorList>
    </citation>
    <scope>NUCLEOTIDE SEQUENCE [LARGE SCALE GENOMIC DNA]</scope>
    <source>
        <strain>PM1</strain>
    </source>
</reference>
<dbReference type="eggNOG" id="KOG2777">
    <property type="taxonomic scope" value="Eukaryota"/>
</dbReference>
<dbReference type="Pfam" id="PF02137">
    <property type="entry name" value="A_deamin"/>
    <property type="match status" value="1"/>
</dbReference>
<dbReference type="PANTHER" id="PTHR47803">
    <property type="entry name" value="TRNA-SPECIFIC ADENOSINE DEAMINASE 1"/>
    <property type="match status" value="1"/>
</dbReference>
<evidence type="ECO:0000313" key="3">
    <source>
        <dbReference type="EMBL" id="KFX50824.1"/>
    </source>
</evidence>
<dbReference type="AlphaFoldDB" id="A0A093VLE0"/>